<proteinExistence type="predicted"/>
<dbReference type="EMBL" id="JAHVAH010000001">
    <property type="protein sequence ID" value="MBW0144537.1"/>
    <property type="molecule type" value="Genomic_DNA"/>
</dbReference>
<feature type="domain" description="Tail specific protease" evidence="1">
    <location>
        <begin position="155"/>
        <end position="321"/>
    </location>
</feature>
<dbReference type="InterPro" id="IPR005151">
    <property type="entry name" value="Tail-specific_protease"/>
</dbReference>
<dbReference type="RefSeq" id="WP_218632522.1">
    <property type="nucleotide sequence ID" value="NZ_JAHVAH010000001.1"/>
</dbReference>
<gene>
    <name evidence="2" type="ORF">KTQ36_04410</name>
</gene>
<dbReference type="PANTHER" id="PTHR32060:SF30">
    <property type="entry name" value="CARBOXY-TERMINAL PROCESSING PROTEASE CTPA"/>
    <property type="match status" value="1"/>
</dbReference>
<dbReference type="Pfam" id="PF03572">
    <property type="entry name" value="Peptidase_S41"/>
    <property type="match status" value="1"/>
</dbReference>
<evidence type="ECO:0000259" key="1">
    <source>
        <dbReference type="Pfam" id="PF03572"/>
    </source>
</evidence>
<accession>A0ABS6V4R0</accession>
<protein>
    <submittedName>
        <fullName evidence="2">S41 family peptidase</fullName>
    </submittedName>
</protein>
<dbReference type="Proteomes" id="UP000698028">
    <property type="component" value="Unassembled WGS sequence"/>
</dbReference>
<evidence type="ECO:0000313" key="3">
    <source>
        <dbReference type="Proteomes" id="UP000698028"/>
    </source>
</evidence>
<sequence>MLFSIVALLAVAAVGYDLLTYDRAAWQADYERLKDGMAEGYANLDWQVEQRNLDLEALDSQTGEALDGSFSHIQAFLALRRFVDAFDDPHLGMHFGQAPETATLLPMESSTAPGTDCASAGYETENLASDLSYTAHPDWKPVASRDFPAGTIGETGIVRIAAFGENKYKEACAEAAEAGLDARALQLATRKRLNAHFDETLSALREAGAKRLVIDATGNGGGSEWIADIVAKLGEGNLGRSSPLLADPACDRRAIWEGQKVCPVLKPNAKKEWIEGSGLWTGPISLLLDRRSASATEGFAVWLADNDRAVLVGERTFGAGCGYIDGGHAVQLKAAPLYVLMPNCARFTAAGVNEIEGIEPDLPADLSSMPATEFPELFDRAFMMP</sequence>
<dbReference type="PANTHER" id="PTHR32060">
    <property type="entry name" value="TAIL-SPECIFIC PROTEASE"/>
    <property type="match status" value="1"/>
</dbReference>
<comment type="caution">
    <text evidence="2">The sequence shown here is derived from an EMBL/GenBank/DDBJ whole genome shotgun (WGS) entry which is preliminary data.</text>
</comment>
<keyword evidence="3" id="KW-1185">Reference proteome</keyword>
<name>A0ABS6V4R0_9SPHN</name>
<evidence type="ECO:0000313" key="2">
    <source>
        <dbReference type="EMBL" id="MBW0144537.1"/>
    </source>
</evidence>
<reference evidence="2 3" key="1">
    <citation type="submission" date="2021-07" db="EMBL/GenBank/DDBJ databases">
        <title>The draft genome sequence of Sphingomicrobium sp. B8.</title>
        <authorList>
            <person name="Mu L."/>
        </authorList>
    </citation>
    <scope>NUCLEOTIDE SEQUENCE [LARGE SCALE GENOMIC DNA]</scope>
    <source>
        <strain evidence="2 3">B8</strain>
    </source>
</reference>
<organism evidence="2 3">
    <name type="scientific">Sphingomicrobium clamense</name>
    <dbReference type="NCBI Taxonomy" id="2851013"/>
    <lineage>
        <taxon>Bacteria</taxon>
        <taxon>Pseudomonadati</taxon>
        <taxon>Pseudomonadota</taxon>
        <taxon>Alphaproteobacteria</taxon>
        <taxon>Sphingomonadales</taxon>
        <taxon>Sphingomonadaceae</taxon>
        <taxon>Sphingomicrobium</taxon>
    </lineage>
</organism>